<dbReference type="RefSeq" id="WP_014969354.1">
    <property type="nucleotide sequence ID" value="NZ_JASBQV010000015.1"/>
</dbReference>
<feature type="signal peptide" evidence="1">
    <location>
        <begin position="1"/>
        <end position="23"/>
    </location>
</feature>
<dbReference type="EMBL" id="JASBQV010000015">
    <property type="protein sequence ID" value="MDI3235443.1"/>
    <property type="molecule type" value="Genomic_DNA"/>
</dbReference>
<keyword evidence="3" id="KW-1185">Reference proteome</keyword>
<feature type="chain" id="PRO_5045329086" evidence="1">
    <location>
        <begin position="24"/>
        <end position="228"/>
    </location>
</feature>
<dbReference type="Proteomes" id="UP001243286">
    <property type="component" value="Unassembled WGS sequence"/>
</dbReference>
<keyword evidence="1" id="KW-0732">Signal</keyword>
<reference evidence="2 3" key="1">
    <citation type="submission" date="2023-04" db="EMBL/GenBank/DDBJ databases">
        <title>Antarctic isolates genomes.</title>
        <authorList>
            <person name="Dimov S.G."/>
        </authorList>
    </citation>
    <scope>NUCLEOTIDE SEQUENCE [LARGE SCALE GENOMIC DNA]</scope>
    <source>
        <strain evidence="2 3">AL19</strain>
    </source>
</reference>
<sequence>MKKVILSICLLLLVSINPLQSEAASYSKKIKQDFTIYDQSKKKFSVSMRSSKASCHKATSNDIWWIKGKDELCSGKFVLYLNGKPTNYTYTYTKSNPYVFSTTDAKTSAVLKNKTGYPTVFSLTNKETYSFLNLKTYTILNKKLIKQSNTLTSYGVKPKMNGILVQVPIYDNGGYGFGYVFNDFTVSKTKWIDERSHDYISQDPNSKRYKNGVSEMKKYQNSLSYFVN</sequence>
<evidence type="ECO:0000256" key="1">
    <source>
        <dbReference type="SAM" id="SignalP"/>
    </source>
</evidence>
<evidence type="ECO:0000313" key="2">
    <source>
        <dbReference type="EMBL" id="MDI3235443.1"/>
    </source>
</evidence>
<accession>A0ABT6R3R4</accession>
<comment type="caution">
    <text evidence="2">The sequence shown here is derived from an EMBL/GenBank/DDBJ whole genome shotgun (WGS) entry which is preliminary data.</text>
</comment>
<gene>
    <name evidence="2" type="ORF">QK289_10520</name>
</gene>
<protein>
    <submittedName>
        <fullName evidence="2">Uncharacterized protein</fullName>
    </submittedName>
</protein>
<proteinExistence type="predicted"/>
<evidence type="ECO:0000313" key="3">
    <source>
        <dbReference type="Proteomes" id="UP001243286"/>
    </source>
</evidence>
<organism evidence="2 3">
    <name type="scientific">Exiguobacterium antarcticum</name>
    <dbReference type="NCBI Taxonomy" id="132920"/>
    <lineage>
        <taxon>Bacteria</taxon>
        <taxon>Bacillati</taxon>
        <taxon>Bacillota</taxon>
        <taxon>Bacilli</taxon>
        <taxon>Bacillales</taxon>
        <taxon>Bacillales Family XII. Incertae Sedis</taxon>
        <taxon>Exiguobacterium</taxon>
    </lineage>
</organism>
<name>A0ABT6R3R4_9BACL</name>